<gene>
    <name evidence="4" type="ORF">TTHERM_00997790</name>
</gene>
<protein>
    <recommendedName>
        <fullName evidence="6">DUF866 family protein</fullName>
    </recommendedName>
</protein>
<organism evidence="4 5">
    <name type="scientific">Tetrahymena thermophila (strain SB210)</name>
    <dbReference type="NCBI Taxonomy" id="312017"/>
    <lineage>
        <taxon>Eukaryota</taxon>
        <taxon>Sar</taxon>
        <taxon>Alveolata</taxon>
        <taxon>Ciliophora</taxon>
        <taxon>Intramacronucleata</taxon>
        <taxon>Oligohymenophorea</taxon>
        <taxon>Hymenostomatida</taxon>
        <taxon>Tetrahymenina</taxon>
        <taxon>Tetrahymenidae</taxon>
        <taxon>Tetrahymena</taxon>
    </lineage>
</organism>
<dbReference type="RefSeq" id="XP_001019219.1">
    <property type="nucleotide sequence ID" value="XM_001019219.3"/>
</dbReference>
<evidence type="ECO:0000313" key="5">
    <source>
        <dbReference type="Proteomes" id="UP000009168"/>
    </source>
</evidence>
<dbReference type="OrthoDB" id="10248838at2759"/>
<keyword evidence="2" id="KW-0479">Metal-binding</keyword>
<dbReference type="FunCoup" id="Q23QY2">
    <property type="interactions" value="292"/>
</dbReference>
<dbReference type="InParanoid" id="Q23QY2"/>
<dbReference type="AlphaFoldDB" id="Q23QY2"/>
<dbReference type="OMA" id="TAHFVWR"/>
<dbReference type="GO" id="GO:0008270">
    <property type="term" value="F:zinc ion binding"/>
    <property type="evidence" value="ECO:0007669"/>
    <property type="project" value="TreeGrafter"/>
</dbReference>
<dbReference type="HOGENOM" id="CLU_114688_0_0_1"/>
<dbReference type="PANTHER" id="PTHR12857">
    <property type="entry name" value="CXXC MOTIF CONTAINING ZINC BINDING PROTEIN"/>
    <property type="match status" value="1"/>
</dbReference>
<evidence type="ECO:0000256" key="3">
    <source>
        <dbReference type="ARBA" id="ARBA00022833"/>
    </source>
</evidence>
<dbReference type="eggNOG" id="KOG1296">
    <property type="taxonomic scope" value="Eukaryota"/>
</dbReference>
<reference evidence="5" key="1">
    <citation type="journal article" date="2006" name="PLoS Biol.">
        <title>Macronuclear genome sequence of the ciliate Tetrahymena thermophila, a model eukaryote.</title>
        <authorList>
            <person name="Eisen J.A."/>
            <person name="Coyne R.S."/>
            <person name="Wu M."/>
            <person name="Wu D."/>
            <person name="Thiagarajan M."/>
            <person name="Wortman J.R."/>
            <person name="Badger J.H."/>
            <person name="Ren Q."/>
            <person name="Amedeo P."/>
            <person name="Jones K.M."/>
            <person name="Tallon L.J."/>
            <person name="Delcher A.L."/>
            <person name="Salzberg S.L."/>
            <person name="Silva J.C."/>
            <person name="Haas B.J."/>
            <person name="Majoros W.H."/>
            <person name="Farzad M."/>
            <person name="Carlton J.M."/>
            <person name="Smith R.K. Jr."/>
            <person name="Garg J."/>
            <person name="Pearlman R.E."/>
            <person name="Karrer K.M."/>
            <person name="Sun L."/>
            <person name="Manning G."/>
            <person name="Elde N.C."/>
            <person name="Turkewitz A.P."/>
            <person name="Asai D.J."/>
            <person name="Wilkes D.E."/>
            <person name="Wang Y."/>
            <person name="Cai H."/>
            <person name="Collins K."/>
            <person name="Stewart B.A."/>
            <person name="Lee S.R."/>
            <person name="Wilamowska K."/>
            <person name="Weinberg Z."/>
            <person name="Ruzzo W.L."/>
            <person name="Wloga D."/>
            <person name="Gaertig J."/>
            <person name="Frankel J."/>
            <person name="Tsao C.-C."/>
            <person name="Gorovsky M.A."/>
            <person name="Keeling P.J."/>
            <person name="Waller R.F."/>
            <person name="Patron N.J."/>
            <person name="Cherry J.M."/>
            <person name="Stover N.A."/>
            <person name="Krieger C.J."/>
            <person name="del Toro C."/>
            <person name="Ryder H.F."/>
            <person name="Williamson S.C."/>
            <person name="Barbeau R.A."/>
            <person name="Hamilton E.P."/>
            <person name="Orias E."/>
        </authorList>
    </citation>
    <scope>NUCLEOTIDE SEQUENCE [LARGE SCALE GENOMIC DNA]</scope>
    <source>
        <strain evidence="5">SB210</strain>
    </source>
</reference>
<dbReference type="SUPFAM" id="SSF141678">
    <property type="entry name" value="MAL13P1.257-like"/>
    <property type="match status" value="1"/>
</dbReference>
<dbReference type="InterPro" id="IPR008584">
    <property type="entry name" value="CXXC_Zn-binding_euk"/>
</dbReference>
<accession>Q23QY2</accession>
<dbReference type="EMBL" id="GG662646">
    <property type="protein sequence ID" value="EAR98974.1"/>
    <property type="molecule type" value="Genomic_DNA"/>
</dbReference>
<evidence type="ECO:0000256" key="2">
    <source>
        <dbReference type="ARBA" id="ARBA00022723"/>
    </source>
</evidence>
<sequence length="163" mass="18900">MVYLDLALSVESENLESLFITQNCEWYFMVKCTQCHQDHKKDIYFTENDEVEMKGGKGVANFGMTCPECKREGYISIHKDSAKKMDLSNDRSQCVIATFDCRNLEITQWLPMVTVNVTAKESGSLFQEIDLSDLPWCDYDEKTQATVQIEVFQQEIKRNNKLK</sequence>
<dbReference type="GeneID" id="7829835"/>
<dbReference type="Proteomes" id="UP000009168">
    <property type="component" value="Unassembled WGS sequence"/>
</dbReference>
<dbReference type="PANTHER" id="PTHR12857:SF0">
    <property type="entry name" value="CXXC MOTIF CONTAINING ZINC BINDING PROTEIN"/>
    <property type="match status" value="1"/>
</dbReference>
<comment type="similarity">
    <text evidence="1">Belongs to the UPF0587 family.</text>
</comment>
<evidence type="ECO:0000256" key="1">
    <source>
        <dbReference type="ARBA" id="ARBA00007818"/>
    </source>
</evidence>
<name>Q23QY2_TETTS</name>
<dbReference type="Pfam" id="PF05907">
    <property type="entry name" value="CXXC_Zn-b_euk"/>
    <property type="match status" value="1"/>
</dbReference>
<evidence type="ECO:0008006" key="6">
    <source>
        <dbReference type="Google" id="ProtNLM"/>
    </source>
</evidence>
<keyword evidence="3" id="KW-0862">Zinc</keyword>
<keyword evidence="5" id="KW-1185">Reference proteome</keyword>
<dbReference type="KEGG" id="tet:TTHERM_00997790"/>
<proteinExistence type="inferred from homology"/>
<evidence type="ECO:0000313" key="4">
    <source>
        <dbReference type="EMBL" id="EAR98974.1"/>
    </source>
</evidence>